<comment type="subcellular location">
    <subcellularLocation>
        <location evidence="2">Cytoplasm</location>
    </subcellularLocation>
</comment>
<proteinExistence type="inferred from homology"/>
<comment type="caution">
    <text evidence="4">The sequence shown here is derived from an EMBL/GenBank/DDBJ whole genome shotgun (WGS) entry which is preliminary data.</text>
</comment>
<organism evidence="4 5">
    <name type="scientific">Macrococcus brunensis</name>
    <dbReference type="NCBI Taxonomy" id="198483"/>
    <lineage>
        <taxon>Bacteria</taxon>
        <taxon>Bacillati</taxon>
        <taxon>Bacillota</taxon>
        <taxon>Bacilli</taxon>
        <taxon>Bacillales</taxon>
        <taxon>Staphylococcaceae</taxon>
        <taxon>Macrococcus</taxon>
    </lineage>
</organism>
<name>A0A4R6BAY6_9STAP</name>
<dbReference type="Pfam" id="PF05979">
    <property type="entry name" value="DUF896"/>
    <property type="match status" value="1"/>
</dbReference>
<dbReference type="PANTHER" id="PTHR37300:SF1">
    <property type="entry name" value="UPF0291 PROTEIN YNZC"/>
    <property type="match status" value="1"/>
</dbReference>
<sequence length="79" mass="9320">MLEEHKMKRLNELSQKKKESGLTEEEGKEQTGLRAEYLSNFRNSFKKTIENTKIIDPEGNDVTPDKVKEIQRQNNIREE</sequence>
<evidence type="ECO:0000256" key="1">
    <source>
        <dbReference type="ARBA" id="ARBA00022490"/>
    </source>
</evidence>
<dbReference type="GO" id="GO:0005737">
    <property type="term" value="C:cytoplasm"/>
    <property type="evidence" value="ECO:0007669"/>
    <property type="project" value="UniProtKB-SubCell"/>
</dbReference>
<gene>
    <name evidence="4" type="ORF">ERX27_10080</name>
</gene>
<accession>A0A4R6BAY6</accession>
<feature type="region of interest" description="Disordered" evidence="3">
    <location>
        <begin position="56"/>
        <end position="79"/>
    </location>
</feature>
<dbReference type="PANTHER" id="PTHR37300">
    <property type="entry name" value="UPF0291 PROTEIN CBO2609/CLC_2481"/>
    <property type="match status" value="1"/>
</dbReference>
<reference evidence="4 5" key="1">
    <citation type="submission" date="2019-01" db="EMBL/GenBank/DDBJ databases">
        <title>Draft genome sequences of the type strains of six Macrococcus species.</title>
        <authorList>
            <person name="Mazhar S."/>
            <person name="Altermann E."/>
            <person name="Hill C."/>
            <person name="Mcauliffe O."/>
        </authorList>
    </citation>
    <scope>NUCLEOTIDE SEQUENCE [LARGE SCALE GENOMIC DNA]</scope>
    <source>
        <strain evidence="4 5">CCM4811</strain>
    </source>
</reference>
<dbReference type="SUPFAM" id="SSF158221">
    <property type="entry name" value="YnzC-like"/>
    <property type="match status" value="1"/>
</dbReference>
<evidence type="ECO:0000313" key="4">
    <source>
        <dbReference type="EMBL" id="TDL94104.1"/>
    </source>
</evidence>
<evidence type="ECO:0000256" key="2">
    <source>
        <dbReference type="HAMAP-Rule" id="MF_01103"/>
    </source>
</evidence>
<dbReference type="AlphaFoldDB" id="A0A4R6BAY6"/>
<keyword evidence="5" id="KW-1185">Reference proteome</keyword>
<dbReference type="EMBL" id="SCWA01000023">
    <property type="protein sequence ID" value="TDL94104.1"/>
    <property type="molecule type" value="Genomic_DNA"/>
</dbReference>
<protein>
    <recommendedName>
        <fullName evidence="2">UPF0291 protein ERX27_10080</fullName>
    </recommendedName>
</protein>
<feature type="compositionally biased region" description="Basic and acidic residues" evidence="3">
    <location>
        <begin position="1"/>
        <end position="21"/>
    </location>
</feature>
<dbReference type="RefSeq" id="WP_133432701.1">
    <property type="nucleotide sequence ID" value="NZ_CP092172.1"/>
</dbReference>
<dbReference type="Gene3D" id="1.10.287.540">
    <property type="entry name" value="Helix hairpin bin"/>
    <property type="match status" value="1"/>
</dbReference>
<dbReference type="Proteomes" id="UP000295310">
    <property type="component" value="Unassembled WGS sequence"/>
</dbReference>
<dbReference type="OrthoDB" id="390105at2"/>
<feature type="compositionally biased region" description="Basic and acidic residues" evidence="3">
    <location>
        <begin position="63"/>
        <end position="79"/>
    </location>
</feature>
<dbReference type="HAMAP" id="MF_01103">
    <property type="entry name" value="UPF0291"/>
    <property type="match status" value="1"/>
</dbReference>
<evidence type="ECO:0000256" key="3">
    <source>
        <dbReference type="SAM" id="MobiDB-lite"/>
    </source>
</evidence>
<dbReference type="InterPro" id="IPR009242">
    <property type="entry name" value="DUF896"/>
</dbReference>
<feature type="region of interest" description="Disordered" evidence="3">
    <location>
        <begin position="1"/>
        <end position="32"/>
    </location>
</feature>
<evidence type="ECO:0000313" key="5">
    <source>
        <dbReference type="Proteomes" id="UP000295310"/>
    </source>
</evidence>
<comment type="similarity">
    <text evidence="2">Belongs to the UPF0291 family.</text>
</comment>
<keyword evidence="1 2" id="KW-0963">Cytoplasm</keyword>